<feature type="transmembrane region" description="Helical" evidence="3">
    <location>
        <begin position="313"/>
        <end position="335"/>
    </location>
</feature>
<evidence type="ECO:0000256" key="3">
    <source>
        <dbReference type="SAM" id="Phobius"/>
    </source>
</evidence>
<dbReference type="PANTHER" id="PTHR22550:SF5">
    <property type="entry name" value="LEUCINE ZIPPER PROTEIN 4"/>
    <property type="match status" value="1"/>
</dbReference>
<dbReference type="AlphaFoldDB" id="A0A410X3T3"/>
<evidence type="ECO:0000313" key="4">
    <source>
        <dbReference type="EMBL" id="QAV21260.1"/>
    </source>
</evidence>
<dbReference type="KEGG" id="pchi:PC41400_27780"/>
<dbReference type="PANTHER" id="PTHR22550">
    <property type="entry name" value="SPORE GERMINATION PROTEIN"/>
    <property type="match status" value="1"/>
</dbReference>
<dbReference type="Proteomes" id="UP000288943">
    <property type="component" value="Chromosome"/>
</dbReference>
<dbReference type="PIRSF" id="PIRSF005690">
    <property type="entry name" value="GerBA"/>
    <property type="match status" value="1"/>
</dbReference>
<reference evidence="4 5" key="1">
    <citation type="submission" date="2018-01" db="EMBL/GenBank/DDBJ databases">
        <title>The whole genome sequencing and assembly of Paenibacillus chitinolyticus KCCM 41400 strain.</title>
        <authorList>
            <person name="Kim J.-Y."/>
            <person name="Park M.-K."/>
            <person name="Lee Y.-J."/>
            <person name="Yi H."/>
            <person name="Bahn Y.-S."/>
            <person name="Kim J.F."/>
            <person name="Lee D.-W."/>
        </authorList>
    </citation>
    <scope>NUCLEOTIDE SEQUENCE [LARGE SCALE GENOMIC DNA]</scope>
    <source>
        <strain evidence="4 5">KCCM 41400</strain>
    </source>
</reference>
<dbReference type="OrthoDB" id="1726708at2"/>
<evidence type="ECO:0000256" key="2">
    <source>
        <dbReference type="ARBA" id="ARBA00023136"/>
    </source>
</evidence>
<dbReference type="InterPro" id="IPR004995">
    <property type="entry name" value="Spore_Ger"/>
</dbReference>
<keyword evidence="3" id="KW-1133">Transmembrane helix</keyword>
<feature type="transmembrane region" description="Helical" evidence="3">
    <location>
        <begin position="439"/>
        <end position="463"/>
    </location>
</feature>
<feature type="transmembrane region" description="Helical" evidence="3">
    <location>
        <begin position="405"/>
        <end position="427"/>
    </location>
</feature>
<organism evidence="4 5">
    <name type="scientific">Paenibacillus chitinolyticus</name>
    <dbReference type="NCBI Taxonomy" id="79263"/>
    <lineage>
        <taxon>Bacteria</taxon>
        <taxon>Bacillati</taxon>
        <taxon>Bacillota</taxon>
        <taxon>Bacilli</taxon>
        <taxon>Bacillales</taxon>
        <taxon>Paenibacillaceae</taxon>
        <taxon>Paenibacillus</taxon>
    </lineage>
</organism>
<name>A0A410X3T3_9BACL</name>
<sequence length="522" mass="57973">MRVASSFTPFPRPGYSELYQERLSRSLPFNILRTRQVTGESADIQHREFRAGAAGQNGIKAALFYTEGLVENRAIDQFVLQPIMMQMKSLDTETGHAADLMTLLEDYYIPASGVQRVENMGRVIELLNSGSTILYLDGVDTALAVDLTGWKERAIEEPSSQGVIRGPKAGFTESIKTNLSLVRRRINDASLRYDGQKIGEITKTSIVVAYINGIVNEDVLAELKRRLSLIQTDSILESGYVEEFIQETSWSPFPTLYSSERPDVVAAQLLEGRVAVFVDGTPFVLVAPALFGEFFHSPEDYYNRADISSLLRLLRFVSFLIALLGPSIYIAITTFHQEMLPTDLLFSLASQREGVPFPALLEAYLMEITFEIIREAGIRMPRAIGQAVSIVGTLVIGQAAVDAGIVSAAMVIVVSITAISSFVIPAYNLSISVRILRFLFMLLAATFGLFGVSTGLILLALHLCHMSSFGVPYMAPFAPFQLNEQKDTLIRMPQWLLNKRPRLLSRNTWRQPPPDKNPAPRK</sequence>
<accession>A0A410X3T3</accession>
<comment type="similarity">
    <text evidence="1">Belongs to the GerABKA family.</text>
</comment>
<proteinExistence type="inferred from homology"/>
<dbReference type="Pfam" id="PF03323">
    <property type="entry name" value="GerA"/>
    <property type="match status" value="1"/>
</dbReference>
<dbReference type="EMBL" id="CP026520">
    <property type="protein sequence ID" value="QAV21260.1"/>
    <property type="molecule type" value="Genomic_DNA"/>
</dbReference>
<evidence type="ECO:0000313" key="5">
    <source>
        <dbReference type="Proteomes" id="UP000288943"/>
    </source>
</evidence>
<keyword evidence="2 3" id="KW-0472">Membrane</keyword>
<evidence type="ECO:0000256" key="1">
    <source>
        <dbReference type="ARBA" id="ARBA00005278"/>
    </source>
</evidence>
<gene>
    <name evidence="4" type="ORF">PC41400_27780</name>
</gene>
<dbReference type="GO" id="GO:0016020">
    <property type="term" value="C:membrane"/>
    <property type="evidence" value="ECO:0007669"/>
    <property type="project" value="InterPro"/>
</dbReference>
<keyword evidence="3" id="KW-0812">Transmembrane</keyword>
<protein>
    <submittedName>
        <fullName evidence="4">Spore germination protein</fullName>
    </submittedName>
</protein>
<dbReference type="InterPro" id="IPR050768">
    <property type="entry name" value="UPF0353/GerABKA_families"/>
</dbReference>
<dbReference type="GO" id="GO:0009847">
    <property type="term" value="P:spore germination"/>
    <property type="evidence" value="ECO:0007669"/>
    <property type="project" value="InterPro"/>
</dbReference>